<evidence type="ECO:0000313" key="3">
    <source>
        <dbReference type="Proteomes" id="UP000286288"/>
    </source>
</evidence>
<name>A0A415EWK7_ENTCA</name>
<feature type="transmembrane region" description="Helical" evidence="1">
    <location>
        <begin position="80"/>
        <end position="98"/>
    </location>
</feature>
<keyword evidence="1" id="KW-1133">Transmembrane helix</keyword>
<evidence type="ECO:0000313" key="2">
    <source>
        <dbReference type="EMBL" id="RHK07675.1"/>
    </source>
</evidence>
<reference evidence="2 3" key="1">
    <citation type="submission" date="2018-08" db="EMBL/GenBank/DDBJ databases">
        <title>A genome reference for cultivated species of the human gut microbiota.</title>
        <authorList>
            <person name="Zou Y."/>
            <person name="Xue W."/>
            <person name="Luo G."/>
        </authorList>
    </citation>
    <scope>NUCLEOTIDE SEQUENCE [LARGE SCALE GENOMIC DNA]</scope>
    <source>
        <strain evidence="2 3">AF48-16</strain>
    </source>
</reference>
<keyword evidence="1" id="KW-0812">Transmembrane</keyword>
<proteinExistence type="predicted"/>
<keyword evidence="1" id="KW-0472">Membrane</keyword>
<accession>A0A415EWK7</accession>
<dbReference type="AlphaFoldDB" id="A0A415EWK7"/>
<dbReference type="EMBL" id="QRMZ01000003">
    <property type="protein sequence ID" value="RHK07675.1"/>
    <property type="molecule type" value="Genomic_DNA"/>
</dbReference>
<comment type="caution">
    <text evidence="2">The sequence shown here is derived from an EMBL/GenBank/DDBJ whole genome shotgun (WGS) entry which is preliminary data.</text>
</comment>
<evidence type="ECO:0000256" key="1">
    <source>
        <dbReference type="SAM" id="Phobius"/>
    </source>
</evidence>
<organism evidence="2 3">
    <name type="scientific">Enterococcus casseliflavus</name>
    <name type="common">Enterococcus flavescens</name>
    <dbReference type="NCBI Taxonomy" id="37734"/>
    <lineage>
        <taxon>Bacteria</taxon>
        <taxon>Bacillati</taxon>
        <taxon>Bacillota</taxon>
        <taxon>Bacilli</taxon>
        <taxon>Lactobacillales</taxon>
        <taxon>Enterococcaceae</taxon>
        <taxon>Enterococcus</taxon>
    </lineage>
</organism>
<gene>
    <name evidence="2" type="ORF">DW084_03105</name>
</gene>
<sequence>MELQLTRRTGFYGMGSPLEVMQGKKRIAAINHQQTIFLALAEQTPIRVRMFFLESQPFQLPQGQSALKLEIVMNPTLKRVYIGFYLSLFLMMGVLGLLSISLYSLLFVGVYLVAYFVFVLIYLKKAYLIKEVPHG</sequence>
<feature type="transmembrane region" description="Helical" evidence="1">
    <location>
        <begin position="104"/>
        <end position="123"/>
    </location>
</feature>
<dbReference type="Proteomes" id="UP000286288">
    <property type="component" value="Unassembled WGS sequence"/>
</dbReference>
<protein>
    <submittedName>
        <fullName evidence="2">Uncharacterized protein</fullName>
    </submittedName>
</protein>